<gene>
    <name evidence="1" type="ORF">SDC9_143484</name>
</gene>
<dbReference type="GO" id="GO:0004803">
    <property type="term" value="F:transposase activity"/>
    <property type="evidence" value="ECO:0007669"/>
    <property type="project" value="InterPro"/>
</dbReference>
<protein>
    <submittedName>
        <fullName evidence="1">IS3 family transposase ISLpn8</fullName>
    </submittedName>
</protein>
<reference evidence="1" key="1">
    <citation type="submission" date="2019-08" db="EMBL/GenBank/DDBJ databases">
        <authorList>
            <person name="Kucharzyk K."/>
            <person name="Murdoch R.W."/>
            <person name="Higgins S."/>
            <person name="Loffler F."/>
        </authorList>
    </citation>
    <scope>NUCLEOTIDE SEQUENCE</scope>
</reference>
<organism evidence="1">
    <name type="scientific">bioreactor metagenome</name>
    <dbReference type="NCBI Taxonomy" id="1076179"/>
    <lineage>
        <taxon>unclassified sequences</taxon>
        <taxon>metagenomes</taxon>
        <taxon>ecological metagenomes</taxon>
    </lineage>
</organism>
<name>A0A645E3F1_9ZZZZ</name>
<dbReference type="Gene3D" id="1.10.10.60">
    <property type="entry name" value="Homeodomain-like"/>
    <property type="match status" value="1"/>
</dbReference>
<dbReference type="AlphaFoldDB" id="A0A645E3F1"/>
<dbReference type="PANTHER" id="PTHR33609">
    <property type="entry name" value="LOW CALCIUM RESPONSE LOCUS PROTEIN S"/>
    <property type="match status" value="1"/>
</dbReference>
<comment type="caution">
    <text evidence="1">The sequence shown here is derived from an EMBL/GenBank/DDBJ whole genome shotgun (WGS) entry which is preliminary data.</text>
</comment>
<dbReference type="InterPro" id="IPR002514">
    <property type="entry name" value="Transposase_8"/>
</dbReference>
<proteinExistence type="predicted"/>
<dbReference type="SUPFAM" id="SSF46689">
    <property type="entry name" value="Homeodomain-like"/>
    <property type="match status" value="1"/>
</dbReference>
<dbReference type="PANTHER" id="PTHR33609:SF1">
    <property type="entry name" value="TRANSPOSASE"/>
    <property type="match status" value="1"/>
</dbReference>
<dbReference type="GO" id="GO:0006313">
    <property type="term" value="P:DNA transposition"/>
    <property type="evidence" value="ECO:0007669"/>
    <property type="project" value="InterPro"/>
</dbReference>
<evidence type="ECO:0000313" key="1">
    <source>
        <dbReference type="EMBL" id="MPM96324.1"/>
    </source>
</evidence>
<dbReference type="InterPro" id="IPR009057">
    <property type="entry name" value="Homeodomain-like_sf"/>
</dbReference>
<dbReference type="InterPro" id="IPR052546">
    <property type="entry name" value="Transposase_8_domain"/>
</dbReference>
<sequence>MKKTKNTESQIIKAVKEYESGVTTEIICREYGISRATLYLWKKKYCGMDTAQLKKLKELEDENRRLKHMYAELSLDNQLLKEIIEKKL</sequence>
<dbReference type="EMBL" id="VSSQ01042709">
    <property type="protein sequence ID" value="MPM96324.1"/>
    <property type="molecule type" value="Genomic_DNA"/>
</dbReference>
<dbReference type="GO" id="GO:0003677">
    <property type="term" value="F:DNA binding"/>
    <property type="evidence" value="ECO:0007669"/>
    <property type="project" value="InterPro"/>
</dbReference>
<dbReference type="Pfam" id="PF01527">
    <property type="entry name" value="HTH_Tnp_1"/>
    <property type="match status" value="1"/>
</dbReference>
<accession>A0A645E3F1</accession>